<dbReference type="EMBL" id="FMSV02000315">
    <property type="protein sequence ID" value="SEH05511.1"/>
    <property type="molecule type" value="Genomic_DNA"/>
</dbReference>
<proteinExistence type="predicted"/>
<dbReference type="Proteomes" id="UP000236724">
    <property type="component" value="Unassembled WGS sequence"/>
</dbReference>
<reference evidence="1 2" key="1">
    <citation type="submission" date="2016-10" db="EMBL/GenBank/DDBJ databases">
        <authorList>
            <person name="de Groot N.N."/>
        </authorList>
    </citation>
    <scope>NUCLEOTIDE SEQUENCE [LARGE SCALE GENOMIC DNA]</scope>
    <source>
        <strain evidence="1">MBHS1</strain>
    </source>
</reference>
<sequence length="93" mass="10357">MAGKAVFRKVAKRFGSKARAKNYLYGDSTKVKVNQEFSHNGKTYIMTHPPEKGSKLNTSGPSGLGRFNLKFKNTSKPILNMSLKHELTQLVSN</sequence>
<protein>
    <submittedName>
        <fullName evidence="1">Uncharacterized protein</fullName>
    </submittedName>
</protein>
<name>A0A1H6F7Y7_9GAMM</name>
<keyword evidence="2" id="KW-1185">Reference proteome</keyword>
<organism evidence="1 2">
    <name type="scientific">Candidatus Venteria ishoeyi</name>
    <dbReference type="NCBI Taxonomy" id="1899563"/>
    <lineage>
        <taxon>Bacteria</taxon>
        <taxon>Pseudomonadati</taxon>
        <taxon>Pseudomonadota</taxon>
        <taxon>Gammaproteobacteria</taxon>
        <taxon>Thiotrichales</taxon>
        <taxon>Thiotrichaceae</taxon>
        <taxon>Venteria</taxon>
    </lineage>
</organism>
<evidence type="ECO:0000313" key="1">
    <source>
        <dbReference type="EMBL" id="SEH05511.1"/>
    </source>
</evidence>
<dbReference type="RefSeq" id="WP_103919434.1">
    <property type="nucleotide sequence ID" value="NZ_FMSV02000315.1"/>
</dbReference>
<evidence type="ECO:0000313" key="2">
    <source>
        <dbReference type="Proteomes" id="UP000236724"/>
    </source>
</evidence>
<gene>
    <name evidence="1" type="ORF">MBHS_01365</name>
</gene>
<dbReference type="AlphaFoldDB" id="A0A1H6F7Y7"/>
<accession>A0A1H6F7Y7</accession>